<protein>
    <recommendedName>
        <fullName evidence="1">TTF-type domain-containing protein</fullName>
    </recommendedName>
</protein>
<dbReference type="AlphaFoldDB" id="A0AAW1H7E5"/>
<sequence>MSVAEKRKKRKPFEELNKSQQGAIEEFVFRNIVRENLDDNVNDHDKTDCPIESTDVQNYIDEEAIPSVDIYDPRNWTNLNNKTRDMKIEKGPIRELNLHFPFDDNNRQIKYSYFSRKLNNSEISDKKWLIYSKHVDKVFCFCCKLFRSVTNKILLENDDLRDWKHISERLKQHENSSEHMNNMFTWNETRVRLDKNETIDKNLKKAIMKEKDRWRKVLLRIFPAVKCLVTHNLAFRRST</sequence>
<evidence type="ECO:0000313" key="3">
    <source>
        <dbReference type="Proteomes" id="UP001443914"/>
    </source>
</evidence>
<organism evidence="2 3">
    <name type="scientific">Saponaria officinalis</name>
    <name type="common">Common soapwort</name>
    <name type="synonym">Lychnis saponaria</name>
    <dbReference type="NCBI Taxonomy" id="3572"/>
    <lineage>
        <taxon>Eukaryota</taxon>
        <taxon>Viridiplantae</taxon>
        <taxon>Streptophyta</taxon>
        <taxon>Embryophyta</taxon>
        <taxon>Tracheophyta</taxon>
        <taxon>Spermatophyta</taxon>
        <taxon>Magnoliopsida</taxon>
        <taxon>eudicotyledons</taxon>
        <taxon>Gunneridae</taxon>
        <taxon>Pentapetalae</taxon>
        <taxon>Caryophyllales</taxon>
        <taxon>Caryophyllaceae</taxon>
        <taxon>Caryophylleae</taxon>
        <taxon>Saponaria</taxon>
    </lineage>
</organism>
<gene>
    <name evidence="2" type="ORF">RND81_12G066700</name>
</gene>
<name>A0AAW1H7E5_SAPOF</name>
<evidence type="ECO:0000313" key="2">
    <source>
        <dbReference type="EMBL" id="KAK9671968.1"/>
    </source>
</evidence>
<dbReference type="InterPro" id="IPR006580">
    <property type="entry name" value="Znf_TTF"/>
</dbReference>
<proteinExistence type="predicted"/>
<accession>A0AAW1H7E5</accession>
<dbReference type="PANTHER" id="PTHR45749">
    <property type="match status" value="1"/>
</dbReference>
<comment type="caution">
    <text evidence="2">The sequence shown here is derived from an EMBL/GenBank/DDBJ whole genome shotgun (WGS) entry which is preliminary data.</text>
</comment>
<dbReference type="Proteomes" id="UP001443914">
    <property type="component" value="Unassembled WGS sequence"/>
</dbReference>
<feature type="domain" description="TTF-type" evidence="1">
    <location>
        <begin position="114"/>
        <end position="198"/>
    </location>
</feature>
<reference evidence="2" key="1">
    <citation type="submission" date="2024-03" db="EMBL/GenBank/DDBJ databases">
        <title>WGS assembly of Saponaria officinalis var. Norfolk2.</title>
        <authorList>
            <person name="Jenkins J."/>
            <person name="Shu S."/>
            <person name="Grimwood J."/>
            <person name="Barry K."/>
            <person name="Goodstein D."/>
            <person name="Schmutz J."/>
            <person name="Leebens-Mack J."/>
            <person name="Osbourn A."/>
        </authorList>
    </citation>
    <scope>NUCLEOTIDE SEQUENCE [LARGE SCALE GENOMIC DNA]</scope>
    <source>
        <strain evidence="2">JIC</strain>
    </source>
</reference>
<dbReference type="PANTHER" id="PTHR45749:SF35">
    <property type="entry name" value="AC-LIKE TRANSPOSASE-RELATED"/>
    <property type="match status" value="1"/>
</dbReference>
<keyword evidence="3" id="KW-1185">Reference proteome</keyword>
<dbReference type="SMART" id="SM00597">
    <property type="entry name" value="ZnF_TTF"/>
    <property type="match status" value="1"/>
</dbReference>
<evidence type="ECO:0000259" key="1">
    <source>
        <dbReference type="SMART" id="SM00597"/>
    </source>
</evidence>
<dbReference type="EMBL" id="JBDFQZ010000012">
    <property type="protein sequence ID" value="KAK9671968.1"/>
    <property type="molecule type" value="Genomic_DNA"/>
</dbReference>